<comment type="caution">
    <text evidence="1">The sequence shown here is derived from an EMBL/GenBank/DDBJ whole genome shotgun (WGS) entry which is preliminary data.</text>
</comment>
<dbReference type="AlphaFoldDB" id="A0A9P6WR41"/>
<sequence length="67" mass="7144">MPQQAQAQRIGHVVFGVRAGLAQIEAAAQHAAERRVARQMDHVAVQGITVGVQRDVLAESNACVDRG</sequence>
<reference evidence="1" key="1">
    <citation type="journal article" date="2020" name="Microb. Genom.">
        <title>Genetic diversity of clinical and environmental Mucorales isolates obtained from an investigation of mucormycosis cases among solid organ transplant recipients.</title>
        <authorList>
            <person name="Nguyen M.H."/>
            <person name="Kaul D."/>
            <person name="Muto C."/>
            <person name="Cheng S.J."/>
            <person name="Richter R.A."/>
            <person name="Bruno V.M."/>
            <person name="Liu G."/>
            <person name="Beyhan S."/>
            <person name="Sundermann A.J."/>
            <person name="Mounaud S."/>
            <person name="Pasculle A.W."/>
            <person name="Nierman W.C."/>
            <person name="Driscoll E."/>
            <person name="Cumbie R."/>
            <person name="Clancy C.J."/>
            <person name="Dupont C.L."/>
        </authorList>
    </citation>
    <scope>NUCLEOTIDE SEQUENCE</scope>
    <source>
        <strain evidence="1">GL11</strain>
    </source>
</reference>
<evidence type="ECO:0000313" key="2">
    <source>
        <dbReference type="Proteomes" id="UP000716291"/>
    </source>
</evidence>
<protein>
    <submittedName>
        <fullName evidence="1">Uncharacterized protein</fullName>
    </submittedName>
</protein>
<keyword evidence="2" id="KW-1185">Reference proteome</keyword>
<dbReference type="EMBL" id="JAANQT010015594">
    <property type="protein sequence ID" value="KAG1272229.1"/>
    <property type="molecule type" value="Genomic_DNA"/>
</dbReference>
<proteinExistence type="predicted"/>
<accession>A0A9P6WR41</accession>
<organism evidence="1 2">
    <name type="scientific">Rhizopus oryzae</name>
    <name type="common">Mucormycosis agent</name>
    <name type="synonym">Rhizopus arrhizus var. delemar</name>
    <dbReference type="NCBI Taxonomy" id="64495"/>
    <lineage>
        <taxon>Eukaryota</taxon>
        <taxon>Fungi</taxon>
        <taxon>Fungi incertae sedis</taxon>
        <taxon>Mucoromycota</taxon>
        <taxon>Mucoromycotina</taxon>
        <taxon>Mucoromycetes</taxon>
        <taxon>Mucorales</taxon>
        <taxon>Mucorineae</taxon>
        <taxon>Rhizopodaceae</taxon>
        <taxon>Rhizopus</taxon>
    </lineage>
</organism>
<evidence type="ECO:0000313" key="1">
    <source>
        <dbReference type="EMBL" id="KAG1272229.1"/>
    </source>
</evidence>
<gene>
    <name evidence="1" type="ORF">G6F64_015536</name>
</gene>
<dbReference type="Proteomes" id="UP000716291">
    <property type="component" value="Unassembled WGS sequence"/>
</dbReference>
<name>A0A9P6WR41_RHIOR</name>